<feature type="signal peptide" evidence="1">
    <location>
        <begin position="1"/>
        <end position="22"/>
    </location>
</feature>
<keyword evidence="4" id="KW-1185">Reference proteome</keyword>
<dbReference type="KEGG" id="mcaa:R3L15_12465"/>
<name>A0AAU6NXL8_9FLAO</name>
<dbReference type="AlphaFoldDB" id="A0AAU6NXL8"/>
<feature type="chain" id="PRO_5044712779" evidence="1">
    <location>
        <begin position="23"/>
        <end position="122"/>
    </location>
</feature>
<dbReference type="RefSeq" id="WP_338732048.1">
    <property type="nucleotide sequence ID" value="NZ_CP136924.1"/>
</dbReference>
<evidence type="ECO:0000313" key="2">
    <source>
        <dbReference type="EMBL" id="WXA01914.1"/>
    </source>
</evidence>
<reference evidence="2 4" key="1">
    <citation type="submission" date="2023-10" db="EMBL/GenBank/DDBJ databases">
        <title>Culture-based analysis of two novel bacteria associated with mangrove crab gills.</title>
        <authorList>
            <person name="Yang X."/>
            <person name="Garuglieri E."/>
            <person name="Van Goethem M.W."/>
            <person name="Fusi M."/>
            <person name="Marasco R."/>
            <person name="Daffonchio D.G."/>
        </authorList>
    </citation>
    <scope>NUCLEOTIDE SEQUENCE [LARGE SCALE GENOMIC DNA]</scope>
    <source>
        <strain evidence="3">UG2-1</strain>
        <strain evidence="2">UG2-2</strain>
        <strain evidence="4">UG2_2</strain>
    </source>
</reference>
<dbReference type="EMBL" id="CP136924">
    <property type="protein sequence ID" value="WXA01914.1"/>
    <property type="molecule type" value="Genomic_DNA"/>
</dbReference>
<sequence length="122" mass="14205">MKQLISTTLILLSILIPVSLHAQESKSKDKLVFEYKESKSFSYKGFKSIRVWNKNYTPKWQKISGVKKDDEKKEVIFLVNKPGKYSIVTEHWSDSFSSTVTNRKEIKIEPFEGTKTVIIKFN</sequence>
<evidence type="ECO:0000256" key="1">
    <source>
        <dbReference type="SAM" id="SignalP"/>
    </source>
</evidence>
<dbReference type="EMBL" id="CP136925">
    <property type="protein sequence ID" value="WXA12925.1"/>
    <property type="molecule type" value="Genomic_DNA"/>
</dbReference>
<keyword evidence="1" id="KW-0732">Signal</keyword>
<evidence type="ECO:0000313" key="3">
    <source>
        <dbReference type="EMBL" id="WXA12925.1"/>
    </source>
</evidence>
<accession>A0AAU6NXL8</accession>
<dbReference type="Proteomes" id="UP001368318">
    <property type="component" value="Chromosome"/>
</dbReference>
<organism evidence="2 4">
    <name type="scientific">Mangrovimonas cancribranchiae</name>
    <dbReference type="NCBI Taxonomy" id="3080055"/>
    <lineage>
        <taxon>Bacteria</taxon>
        <taxon>Pseudomonadati</taxon>
        <taxon>Bacteroidota</taxon>
        <taxon>Flavobacteriia</taxon>
        <taxon>Flavobacteriales</taxon>
        <taxon>Flavobacteriaceae</taxon>
        <taxon>Mangrovimonas</taxon>
    </lineage>
</organism>
<proteinExistence type="predicted"/>
<evidence type="ECO:0000313" key="4">
    <source>
        <dbReference type="Proteomes" id="UP001368318"/>
    </source>
</evidence>
<gene>
    <name evidence="3" type="ORF">R3L15_12465</name>
    <name evidence="2" type="ORF">R3L16_09125</name>
</gene>
<protein>
    <submittedName>
        <fullName evidence="2">Uncharacterized protein</fullName>
    </submittedName>
</protein>